<dbReference type="RefSeq" id="XP_045961326.1">
    <property type="nucleotide sequence ID" value="XM_046109074.1"/>
</dbReference>
<name>A0A9P8ZZC5_9PEZI</name>
<dbReference type="GeneID" id="70137965"/>
<dbReference type="Proteomes" id="UP000758603">
    <property type="component" value="Unassembled WGS sequence"/>
</dbReference>
<keyword evidence="2" id="KW-1185">Reference proteome</keyword>
<protein>
    <submittedName>
        <fullName evidence="1">Uncharacterized protein</fullName>
    </submittedName>
</protein>
<proteinExistence type="predicted"/>
<dbReference type="EMBL" id="JAGPXC010000002">
    <property type="protein sequence ID" value="KAH6657092.1"/>
    <property type="molecule type" value="Genomic_DNA"/>
</dbReference>
<evidence type="ECO:0000313" key="1">
    <source>
        <dbReference type="EMBL" id="KAH6657092.1"/>
    </source>
</evidence>
<sequence length="191" mass="21010">MDAEHKSLTLIAMTHTQSTKADQALPTTTTAIAADPTLGYKLRVLLHDLRNISPKGSGSAKRLGQTTNHFYLSLPYFTPQEAGCLKNAVIDRHEIPAYSFSMHIVSGSDMNDHDHPSWQPGREILRGMVVEDAINVRLGHGLVKRKSSGDSRSCPPYDLAPLYEMVFGIKRGELEDEEFLGRLGHSGLASL</sequence>
<evidence type="ECO:0000313" key="2">
    <source>
        <dbReference type="Proteomes" id="UP000758603"/>
    </source>
</evidence>
<organism evidence="1 2">
    <name type="scientific">Truncatella angustata</name>
    <dbReference type="NCBI Taxonomy" id="152316"/>
    <lineage>
        <taxon>Eukaryota</taxon>
        <taxon>Fungi</taxon>
        <taxon>Dikarya</taxon>
        <taxon>Ascomycota</taxon>
        <taxon>Pezizomycotina</taxon>
        <taxon>Sordariomycetes</taxon>
        <taxon>Xylariomycetidae</taxon>
        <taxon>Amphisphaeriales</taxon>
        <taxon>Sporocadaceae</taxon>
        <taxon>Truncatella</taxon>
    </lineage>
</organism>
<dbReference type="AlphaFoldDB" id="A0A9P8ZZC5"/>
<accession>A0A9P8ZZC5</accession>
<dbReference type="OrthoDB" id="2740448at2759"/>
<gene>
    <name evidence="1" type="ORF">BKA67DRAFT_688452</name>
</gene>
<comment type="caution">
    <text evidence="1">The sequence shown here is derived from an EMBL/GenBank/DDBJ whole genome shotgun (WGS) entry which is preliminary data.</text>
</comment>
<reference evidence="1" key="1">
    <citation type="journal article" date="2021" name="Nat. Commun.">
        <title>Genetic determinants of endophytism in the Arabidopsis root mycobiome.</title>
        <authorList>
            <person name="Mesny F."/>
            <person name="Miyauchi S."/>
            <person name="Thiergart T."/>
            <person name="Pickel B."/>
            <person name="Atanasova L."/>
            <person name="Karlsson M."/>
            <person name="Huettel B."/>
            <person name="Barry K.W."/>
            <person name="Haridas S."/>
            <person name="Chen C."/>
            <person name="Bauer D."/>
            <person name="Andreopoulos W."/>
            <person name="Pangilinan J."/>
            <person name="LaButti K."/>
            <person name="Riley R."/>
            <person name="Lipzen A."/>
            <person name="Clum A."/>
            <person name="Drula E."/>
            <person name="Henrissat B."/>
            <person name="Kohler A."/>
            <person name="Grigoriev I.V."/>
            <person name="Martin F.M."/>
            <person name="Hacquard S."/>
        </authorList>
    </citation>
    <scope>NUCLEOTIDE SEQUENCE</scope>
    <source>
        <strain evidence="1">MPI-SDFR-AT-0073</strain>
    </source>
</reference>